<sequence>MAAPPLTKRAAKESNGIGFPDLANGPAMTTRRLSLIAAGLLSLAATAALASGSSAPFEQYQPDPALRTAPKANLEGRVRHACAVVQARLTSAPEASLERPCGCYAKQTMRSLDESEIEAYRATGYFNDSARAKALNALDACKLQRPV</sequence>
<dbReference type="EMBL" id="BPQG01000097">
    <property type="protein sequence ID" value="GJD46866.1"/>
    <property type="molecule type" value="Genomic_DNA"/>
</dbReference>
<feature type="region of interest" description="Disordered" evidence="1">
    <location>
        <begin position="1"/>
        <end position="23"/>
    </location>
</feature>
<keyword evidence="3" id="KW-1185">Reference proteome</keyword>
<evidence type="ECO:0000256" key="1">
    <source>
        <dbReference type="SAM" id="MobiDB-lite"/>
    </source>
</evidence>
<proteinExistence type="predicted"/>
<organism evidence="2 3">
    <name type="scientific">Methylobacterium cerastii</name>
    <dbReference type="NCBI Taxonomy" id="932741"/>
    <lineage>
        <taxon>Bacteria</taxon>
        <taxon>Pseudomonadati</taxon>
        <taxon>Pseudomonadota</taxon>
        <taxon>Alphaproteobacteria</taxon>
        <taxon>Hyphomicrobiales</taxon>
        <taxon>Methylobacteriaceae</taxon>
        <taxon>Methylobacterium</taxon>
    </lineage>
</organism>
<dbReference type="Proteomes" id="UP001055117">
    <property type="component" value="Unassembled WGS sequence"/>
</dbReference>
<comment type="caution">
    <text evidence="2">The sequence shown here is derived from an EMBL/GenBank/DDBJ whole genome shotgun (WGS) entry which is preliminary data.</text>
</comment>
<accession>A0ABQ4QQ73</accession>
<reference evidence="2 3" key="1">
    <citation type="journal article" date="2021" name="Front. Microbiol.">
        <title>Comprehensive Comparative Genomics and Phenotyping of Methylobacterium Species.</title>
        <authorList>
            <person name="Alessa O."/>
            <person name="Ogura Y."/>
            <person name="Fujitani Y."/>
            <person name="Takami H."/>
            <person name="Hayashi T."/>
            <person name="Sahin N."/>
            <person name="Tani A."/>
        </authorList>
    </citation>
    <scope>NUCLEOTIDE SEQUENCE [LARGE SCALE GENOMIC DNA]</scope>
    <source>
        <strain evidence="2 3">DSM 23679</strain>
    </source>
</reference>
<name>A0ABQ4QQ73_9HYPH</name>
<evidence type="ECO:0000313" key="2">
    <source>
        <dbReference type="EMBL" id="GJD46866.1"/>
    </source>
</evidence>
<gene>
    <name evidence="2" type="ORF">AFCDBAGC_4751</name>
</gene>
<protein>
    <submittedName>
        <fullName evidence="2">Uncharacterized protein</fullName>
    </submittedName>
</protein>
<evidence type="ECO:0000313" key="3">
    <source>
        <dbReference type="Proteomes" id="UP001055117"/>
    </source>
</evidence>